<reference evidence="1" key="1">
    <citation type="submission" date="2018-02" db="EMBL/GenBank/DDBJ databases">
        <title>Rhizophora mucronata_Transcriptome.</title>
        <authorList>
            <person name="Meera S.P."/>
            <person name="Sreeshan A."/>
            <person name="Augustine A."/>
        </authorList>
    </citation>
    <scope>NUCLEOTIDE SEQUENCE</scope>
    <source>
        <tissue evidence="1">Leaf</tissue>
    </source>
</reference>
<organism evidence="1">
    <name type="scientific">Rhizophora mucronata</name>
    <name type="common">Asiatic mangrove</name>
    <dbReference type="NCBI Taxonomy" id="61149"/>
    <lineage>
        <taxon>Eukaryota</taxon>
        <taxon>Viridiplantae</taxon>
        <taxon>Streptophyta</taxon>
        <taxon>Embryophyta</taxon>
        <taxon>Tracheophyta</taxon>
        <taxon>Spermatophyta</taxon>
        <taxon>Magnoliopsida</taxon>
        <taxon>eudicotyledons</taxon>
        <taxon>Gunneridae</taxon>
        <taxon>Pentapetalae</taxon>
        <taxon>rosids</taxon>
        <taxon>fabids</taxon>
        <taxon>Malpighiales</taxon>
        <taxon>Rhizophoraceae</taxon>
        <taxon>Rhizophora</taxon>
    </lineage>
</organism>
<name>A0A2P2KAV0_RHIMU</name>
<accession>A0A2P2KAV0</accession>
<evidence type="ECO:0000313" key="1">
    <source>
        <dbReference type="EMBL" id="MBX02863.1"/>
    </source>
</evidence>
<protein>
    <submittedName>
        <fullName evidence="1">Uncharacterized protein</fullName>
    </submittedName>
</protein>
<sequence length="9" mass="1329">MRRVYWFRD</sequence>
<dbReference type="EMBL" id="GGEC01022379">
    <property type="protein sequence ID" value="MBX02863.1"/>
    <property type="molecule type" value="Transcribed_RNA"/>
</dbReference>
<proteinExistence type="predicted"/>